<evidence type="ECO:0000313" key="3">
    <source>
        <dbReference type="Proteomes" id="UP000008698"/>
    </source>
</evidence>
<feature type="region of interest" description="Disordered" evidence="1">
    <location>
        <begin position="69"/>
        <end position="124"/>
    </location>
</feature>
<dbReference type="AlphaFoldDB" id="C9SMK4"/>
<dbReference type="HOGENOM" id="CLU_2005637_0_0_1"/>
<accession>C9SMK4</accession>
<keyword evidence="3" id="KW-1185">Reference proteome</keyword>
<dbReference type="Proteomes" id="UP000008698">
    <property type="component" value="Unassembled WGS sequence"/>
</dbReference>
<dbReference type="GeneID" id="9534788"/>
<dbReference type="RefSeq" id="XP_003003686.1">
    <property type="nucleotide sequence ID" value="XM_003003640.1"/>
</dbReference>
<protein>
    <submittedName>
        <fullName evidence="2">Uncharacterized protein</fullName>
    </submittedName>
</protein>
<evidence type="ECO:0000256" key="1">
    <source>
        <dbReference type="SAM" id="MobiDB-lite"/>
    </source>
</evidence>
<organism evidence="3">
    <name type="scientific">Verticillium alfalfae (strain VaMs.102 / ATCC MYA-4576 / FGSC 10136)</name>
    <name type="common">Verticillium wilt of alfalfa</name>
    <name type="synonym">Verticillium albo-atrum</name>
    <dbReference type="NCBI Taxonomy" id="526221"/>
    <lineage>
        <taxon>Eukaryota</taxon>
        <taxon>Fungi</taxon>
        <taxon>Dikarya</taxon>
        <taxon>Ascomycota</taxon>
        <taxon>Pezizomycotina</taxon>
        <taxon>Sordariomycetes</taxon>
        <taxon>Hypocreomycetidae</taxon>
        <taxon>Glomerellales</taxon>
        <taxon>Plectosphaerellaceae</taxon>
        <taxon>Verticillium</taxon>
    </lineage>
</organism>
<dbReference type="EMBL" id="DS985220">
    <property type="protein sequence ID" value="EEY20019.1"/>
    <property type="molecule type" value="Genomic_DNA"/>
</dbReference>
<sequence>MSEVLQDFFICKVSKTPLDPDEAIGNEWIWPPCAHTDILNRTNAWFSVQREEVDELAGRVVSEQNSTVLGEPPQFLASPRRHATQPFPSYFLPQGGISDEGRLRDGKGSPLNGQGSESEVILRP</sequence>
<name>C9SMK4_VERA1</name>
<evidence type="ECO:0000313" key="2">
    <source>
        <dbReference type="EMBL" id="EEY20019.1"/>
    </source>
</evidence>
<proteinExistence type="predicted"/>
<gene>
    <name evidence="2" type="ORF">VDBG_06128</name>
</gene>
<dbReference type="KEGG" id="val:VDBG_06128"/>
<reference evidence="3" key="1">
    <citation type="journal article" date="2011" name="PLoS Pathog.">
        <title>Comparative genomics yields insights into niche adaptation of plant vascular wilt pathogens.</title>
        <authorList>
            <person name="Klosterman S.J."/>
            <person name="Subbarao K.V."/>
            <person name="Kang S."/>
            <person name="Veronese P."/>
            <person name="Gold S.E."/>
            <person name="Thomma B.P.H.J."/>
            <person name="Chen Z."/>
            <person name="Henrissat B."/>
            <person name="Lee Y.-H."/>
            <person name="Park J."/>
            <person name="Garcia-Pedrajas M.D."/>
            <person name="Barbara D.J."/>
            <person name="Anchieta A."/>
            <person name="de Jonge R."/>
            <person name="Santhanam P."/>
            <person name="Maruthachalam K."/>
            <person name="Atallah Z."/>
            <person name="Amyotte S.G."/>
            <person name="Paz Z."/>
            <person name="Inderbitzin P."/>
            <person name="Hayes R.J."/>
            <person name="Heiman D.I."/>
            <person name="Young S."/>
            <person name="Zeng Q."/>
            <person name="Engels R."/>
            <person name="Galagan J."/>
            <person name="Cuomo C.A."/>
            <person name="Dobinson K.F."/>
            <person name="Ma L.-J."/>
        </authorList>
    </citation>
    <scope>NUCLEOTIDE SEQUENCE [LARGE SCALE GENOMIC DNA]</scope>
    <source>
        <strain evidence="3">VaMs.102 / ATCC MYA-4576 / FGSC 10136</strain>
    </source>
</reference>